<dbReference type="EMBL" id="GBRH01177457">
    <property type="protein sequence ID" value="JAE20439.1"/>
    <property type="molecule type" value="Transcribed_RNA"/>
</dbReference>
<reference evidence="1" key="2">
    <citation type="journal article" date="2015" name="Data Brief">
        <title>Shoot transcriptome of the giant reed, Arundo donax.</title>
        <authorList>
            <person name="Barrero R.A."/>
            <person name="Guerrero F.D."/>
            <person name="Moolhuijzen P."/>
            <person name="Goolsby J.A."/>
            <person name="Tidwell J."/>
            <person name="Bellgard S.E."/>
            <person name="Bellgard M.I."/>
        </authorList>
    </citation>
    <scope>NUCLEOTIDE SEQUENCE</scope>
    <source>
        <tissue evidence="1">Shoot tissue taken approximately 20 cm above the soil surface</tissue>
    </source>
</reference>
<proteinExistence type="predicted"/>
<evidence type="ECO:0000313" key="1">
    <source>
        <dbReference type="EMBL" id="JAE20439.1"/>
    </source>
</evidence>
<sequence>MMASMASLRRPAMILSLQGKVEDGGDGDGVIELHSVEPRRWFPSSSYGSSAGLLLLSPVKRWPICFQWLRSALARDAGRWILRLHQLLESFTGGEGFGFDLIAAFLWNQSKKMNSTS</sequence>
<dbReference type="AlphaFoldDB" id="A0A0A9GAE2"/>
<organism evidence="1">
    <name type="scientific">Arundo donax</name>
    <name type="common">Giant reed</name>
    <name type="synonym">Donax arundinaceus</name>
    <dbReference type="NCBI Taxonomy" id="35708"/>
    <lineage>
        <taxon>Eukaryota</taxon>
        <taxon>Viridiplantae</taxon>
        <taxon>Streptophyta</taxon>
        <taxon>Embryophyta</taxon>
        <taxon>Tracheophyta</taxon>
        <taxon>Spermatophyta</taxon>
        <taxon>Magnoliopsida</taxon>
        <taxon>Liliopsida</taxon>
        <taxon>Poales</taxon>
        <taxon>Poaceae</taxon>
        <taxon>PACMAD clade</taxon>
        <taxon>Arundinoideae</taxon>
        <taxon>Arundineae</taxon>
        <taxon>Arundo</taxon>
    </lineage>
</organism>
<accession>A0A0A9GAE2</accession>
<name>A0A0A9GAE2_ARUDO</name>
<reference evidence="1" key="1">
    <citation type="submission" date="2014-09" db="EMBL/GenBank/DDBJ databases">
        <authorList>
            <person name="Magalhaes I.L.F."/>
            <person name="Oliveira U."/>
            <person name="Santos F.R."/>
            <person name="Vidigal T.H.D.A."/>
            <person name="Brescovit A.D."/>
            <person name="Santos A.J."/>
        </authorList>
    </citation>
    <scope>NUCLEOTIDE SEQUENCE</scope>
    <source>
        <tissue evidence="1">Shoot tissue taken approximately 20 cm above the soil surface</tissue>
    </source>
</reference>
<protein>
    <submittedName>
        <fullName evidence="1">Uncharacterized protein</fullName>
    </submittedName>
</protein>